<name>A0A6A5Q8I9_AMPQU</name>
<dbReference type="AlphaFoldDB" id="A0A6A5Q8I9"/>
<organism evidence="1 2">
    <name type="scientific">Ampelomyces quisqualis</name>
    <name type="common">Powdery mildew agent</name>
    <dbReference type="NCBI Taxonomy" id="50730"/>
    <lineage>
        <taxon>Eukaryota</taxon>
        <taxon>Fungi</taxon>
        <taxon>Dikarya</taxon>
        <taxon>Ascomycota</taxon>
        <taxon>Pezizomycotina</taxon>
        <taxon>Dothideomycetes</taxon>
        <taxon>Pleosporomycetidae</taxon>
        <taxon>Pleosporales</taxon>
        <taxon>Pleosporineae</taxon>
        <taxon>Phaeosphaeriaceae</taxon>
        <taxon>Ampelomyces</taxon>
    </lineage>
</organism>
<protein>
    <submittedName>
        <fullName evidence="1">Uncharacterized protein</fullName>
    </submittedName>
</protein>
<dbReference type="Proteomes" id="UP000800096">
    <property type="component" value="Unassembled WGS sequence"/>
</dbReference>
<evidence type="ECO:0000313" key="2">
    <source>
        <dbReference type="Proteomes" id="UP000800096"/>
    </source>
</evidence>
<accession>A0A6A5Q8I9</accession>
<gene>
    <name evidence="1" type="ORF">BDU57DRAFT_506395</name>
</gene>
<dbReference type="EMBL" id="ML979142">
    <property type="protein sequence ID" value="KAF1911745.1"/>
    <property type="molecule type" value="Genomic_DNA"/>
</dbReference>
<reference evidence="1" key="1">
    <citation type="journal article" date="2020" name="Stud. Mycol.">
        <title>101 Dothideomycetes genomes: a test case for predicting lifestyles and emergence of pathogens.</title>
        <authorList>
            <person name="Haridas S."/>
            <person name="Albert R."/>
            <person name="Binder M."/>
            <person name="Bloem J."/>
            <person name="Labutti K."/>
            <person name="Salamov A."/>
            <person name="Andreopoulos B."/>
            <person name="Baker S."/>
            <person name="Barry K."/>
            <person name="Bills G."/>
            <person name="Bluhm B."/>
            <person name="Cannon C."/>
            <person name="Castanera R."/>
            <person name="Culley D."/>
            <person name="Daum C."/>
            <person name="Ezra D."/>
            <person name="Gonzalez J."/>
            <person name="Henrissat B."/>
            <person name="Kuo A."/>
            <person name="Liang C."/>
            <person name="Lipzen A."/>
            <person name="Lutzoni F."/>
            <person name="Magnuson J."/>
            <person name="Mondo S."/>
            <person name="Nolan M."/>
            <person name="Ohm R."/>
            <person name="Pangilinan J."/>
            <person name="Park H.-J."/>
            <person name="Ramirez L."/>
            <person name="Alfaro M."/>
            <person name="Sun H."/>
            <person name="Tritt A."/>
            <person name="Yoshinaga Y."/>
            <person name="Zwiers L.-H."/>
            <person name="Turgeon B."/>
            <person name="Goodwin S."/>
            <person name="Spatafora J."/>
            <person name="Crous P."/>
            <person name="Grigoriev I."/>
        </authorList>
    </citation>
    <scope>NUCLEOTIDE SEQUENCE</scope>
    <source>
        <strain evidence="1">HMLAC05119</strain>
    </source>
</reference>
<sequence length="317" mass="35742">MATSDPSPAFQFLVSQRIPPELILKTIQHLPFENGKRIASLSVIPRLRDIISVYEHSITHSFMKKELRHALVDFPFCGKFGLGWLSACVSRYDTIDAIMDELTWRENCVAVELHNVSAVNAGLLLLYRLASIPTHLAKLTLIKSLPRDPLTSMYLAIHHATLTARYHGHGWIHQRTYGRFMDANQLSLRNEIEFCFAEATLSIGPDFLSDMLVTPADSVGETTLLNFYHDHGTHDWDWPCWGEGKGEFEPPRTHGPHREGKGRSLFTSMLERMAEVEGCVLEEVRGRVEQRTDGKAHGLAYLSLGGKERLVRGLDVA</sequence>
<proteinExistence type="predicted"/>
<evidence type="ECO:0000313" key="1">
    <source>
        <dbReference type="EMBL" id="KAF1911745.1"/>
    </source>
</evidence>
<dbReference type="OrthoDB" id="5372859at2759"/>
<keyword evidence="2" id="KW-1185">Reference proteome</keyword>